<evidence type="ECO:0000256" key="1">
    <source>
        <dbReference type="ARBA" id="ARBA00004651"/>
    </source>
</evidence>
<dbReference type="OrthoDB" id="68611at2759"/>
<dbReference type="EMBL" id="CM002922">
    <property type="protein sequence ID" value="KGN65702.1"/>
    <property type="molecule type" value="Genomic_DNA"/>
</dbReference>
<feature type="transmembrane region" description="Helical" evidence="6">
    <location>
        <begin position="448"/>
        <end position="481"/>
    </location>
</feature>
<keyword evidence="2" id="KW-1003">Cell membrane</keyword>
<name>A0A0A0LXZ7_CUCSA</name>
<feature type="domain" description="Integral membrane bound transporter" evidence="8">
    <location>
        <begin position="406"/>
        <end position="533"/>
    </location>
</feature>
<feature type="transmembrane region" description="Helical" evidence="6">
    <location>
        <begin position="89"/>
        <end position="107"/>
    </location>
</feature>
<feature type="transmembrane region" description="Helical" evidence="6">
    <location>
        <begin position="119"/>
        <end position="138"/>
    </location>
</feature>
<feature type="transmembrane region" description="Helical" evidence="6">
    <location>
        <begin position="63"/>
        <end position="83"/>
    </location>
</feature>
<feature type="chain" id="PRO_5001973187" description="Integral membrane bound transporter domain-containing protein" evidence="7">
    <location>
        <begin position="19"/>
        <end position="798"/>
    </location>
</feature>
<keyword evidence="5 6" id="KW-0472">Membrane</keyword>
<accession>A0A0A0LXZ7</accession>
<reference evidence="9 10" key="2">
    <citation type="journal article" date="2009" name="PLoS ONE">
        <title>An integrated genetic and cytogenetic map of the cucumber genome.</title>
        <authorList>
            <person name="Ren Y."/>
            <person name="Zhang Z."/>
            <person name="Liu J."/>
            <person name="Staub J.E."/>
            <person name="Han Y."/>
            <person name="Cheng Z."/>
            <person name="Li X."/>
            <person name="Lu J."/>
            <person name="Miao H."/>
            <person name="Kang H."/>
            <person name="Xie B."/>
            <person name="Gu X."/>
            <person name="Wang X."/>
            <person name="Du Y."/>
            <person name="Jin W."/>
            <person name="Huang S."/>
        </authorList>
    </citation>
    <scope>NUCLEOTIDE SEQUENCE [LARGE SCALE GENOMIC DNA]</scope>
    <source>
        <strain evidence="10">cv. 9930</strain>
    </source>
</reference>
<evidence type="ECO:0000313" key="9">
    <source>
        <dbReference type="EMBL" id="KGN65702.1"/>
    </source>
</evidence>
<sequence>MTSLWFTCFAAGCRTAVACSIIAAATVYGPLFLRRQVTFPAFSYVTAILIVTNATLGDTVRGCWLALYATLQTVCPAMAVFWFIGPTKFSYETIALTVALASIVVVLPSSSHVLAKRIALGQIVIIYVVGFIGGVQTHPLMHPVHVASTTAMGVAASFLATLLPFPRLASLEVKEKSKAMVENVAERLRVLVKAFLADNDTVAVGSLSKAALLSTSATKLLQPIKQYQESMKWEWIPLKVCKLGWLGNSQKLQDLERPIRGMELALSNIPSYPILQPLQIESLQNGINSLENQIVQSLNQGIAYSPSDSHTFPESNPYDEDQDQDPVMNTIQLINPTNHKNLPSFFFIFCLKLLQEKSQNNKLPNPQKSEEQKQTPNTTKWAIPSGILSSKKVMGALKSAISLGISVYLGLIYSKENGFWASLGVAVSIACTREATFKISNVKLQGTVIGSVYGVLCFVIFEKFLIGRLLCLLPCFVFTSFLQRSKMYGAAGGVSAIIGAVIILGRTNYGSPKELAFARIVETIIGVSSSIMVDIILHPTRASKLAKFQLTSTLRVLLKCIDSMSFQPPDLKGSLKELGSHVVELKKLIDEANVEPNFWFLPFQSGCYGKLLKSLLKTVDLFAFVNRSVEGIGQNLLVLEDPLSWAKIGENLEEDVEDFKEMASGLVRCCVDVSSLKSLKVLEKEVEKKNKGEGDFEDVEMGESKMVIEMEEMEKEKLLCSFMKHYVEVIEQSGESEDGKREALLSFSALAFCLSSLMKEIEEIGKATRELIQRENPSSHVDFNEISSKIHVVQKGVK</sequence>
<keyword evidence="7" id="KW-0732">Signal</keyword>
<feature type="transmembrane region" description="Helical" evidence="6">
    <location>
        <begin position="487"/>
        <end position="504"/>
    </location>
</feature>
<dbReference type="Pfam" id="PF13515">
    <property type="entry name" value="FUSC_2"/>
    <property type="match status" value="1"/>
</dbReference>
<evidence type="ECO:0000313" key="10">
    <source>
        <dbReference type="Proteomes" id="UP000029981"/>
    </source>
</evidence>
<dbReference type="KEGG" id="csv:101219035"/>
<protein>
    <recommendedName>
        <fullName evidence="8">Integral membrane bound transporter domain-containing protein</fullName>
    </recommendedName>
</protein>
<dbReference type="Proteomes" id="UP000029981">
    <property type="component" value="Chromosome 1"/>
</dbReference>
<reference evidence="9 10" key="1">
    <citation type="journal article" date="2009" name="Nat. Genet.">
        <title>The genome of the cucumber, Cucumis sativus L.</title>
        <authorList>
            <person name="Huang S."/>
            <person name="Li R."/>
            <person name="Zhang Z."/>
            <person name="Li L."/>
            <person name="Gu X."/>
            <person name="Fan W."/>
            <person name="Lucas W.J."/>
            <person name="Wang X."/>
            <person name="Xie B."/>
            <person name="Ni P."/>
            <person name="Ren Y."/>
            <person name="Zhu H."/>
            <person name="Li J."/>
            <person name="Lin K."/>
            <person name="Jin W."/>
            <person name="Fei Z."/>
            <person name="Li G."/>
            <person name="Staub J."/>
            <person name="Kilian A."/>
            <person name="van der Vossen E.A."/>
            <person name="Wu Y."/>
            <person name="Guo J."/>
            <person name="He J."/>
            <person name="Jia Z."/>
            <person name="Ren Y."/>
            <person name="Tian G."/>
            <person name="Lu Y."/>
            <person name="Ruan J."/>
            <person name="Qian W."/>
            <person name="Wang M."/>
            <person name="Huang Q."/>
            <person name="Li B."/>
            <person name="Xuan Z."/>
            <person name="Cao J."/>
            <person name="Asan"/>
            <person name="Wu Z."/>
            <person name="Zhang J."/>
            <person name="Cai Q."/>
            <person name="Bai Y."/>
            <person name="Zhao B."/>
            <person name="Han Y."/>
            <person name="Li Y."/>
            <person name="Li X."/>
            <person name="Wang S."/>
            <person name="Shi Q."/>
            <person name="Liu S."/>
            <person name="Cho W.K."/>
            <person name="Kim J.Y."/>
            <person name="Xu Y."/>
            <person name="Heller-Uszynska K."/>
            <person name="Miao H."/>
            <person name="Cheng Z."/>
            <person name="Zhang S."/>
            <person name="Wu J."/>
            <person name="Yang Y."/>
            <person name="Kang H."/>
            <person name="Li M."/>
            <person name="Liang H."/>
            <person name="Ren X."/>
            <person name="Shi Z."/>
            <person name="Wen M."/>
            <person name="Jian M."/>
            <person name="Yang H."/>
            <person name="Zhang G."/>
            <person name="Yang Z."/>
            <person name="Chen R."/>
            <person name="Liu S."/>
            <person name="Li J."/>
            <person name="Ma L."/>
            <person name="Liu H."/>
            <person name="Zhou Y."/>
            <person name="Zhao J."/>
            <person name="Fang X."/>
            <person name="Li G."/>
            <person name="Fang L."/>
            <person name="Li Y."/>
            <person name="Liu D."/>
            <person name="Zheng H."/>
            <person name="Zhang Y."/>
            <person name="Qin N."/>
            <person name="Li Z."/>
            <person name="Yang G."/>
            <person name="Yang S."/>
            <person name="Bolund L."/>
            <person name="Kristiansen K."/>
            <person name="Zheng H."/>
            <person name="Li S."/>
            <person name="Zhang X."/>
            <person name="Yang H."/>
            <person name="Wang J."/>
            <person name="Sun R."/>
            <person name="Zhang B."/>
            <person name="Jiang S."/>
            <person name="Wang J."/>
            <person name="Du Y."/>
            <person name="Li S."/>
        </authorList>
    </citation>
    <scope>NUCLEOTIDE SEQUENCE [LARGE SCALE GENOMIC DNA]</scope>
    <source>
        <strain evidence="10">cv. 9930</strain>
    </source>
</reference>
<dbReference type="OMA" id="LIPWFIF"/>
<reference evidence="9 10" key="3">
    <citation type="journal article" date="2010" name="BMC Genomics">
        <title>Transcriptome sequencing and comparative analysis of cucumber flowers with different sex types.</title>
        <authorList>
            <person name="Guo S."/>
            <person name="Zheng Y."/>
            <person name="Joung J.G."/>
            <person name="Liu S."/>
            <person name="Zhang Z."/>
            <person name="Crasta O.R."/>
            <person name="Sobral B.W."/>
            <person name="Xu Y."/>
            <person name="Huang S."/>
            <person name="Fei Z."/>
        </authorList>
    </citation>
    <scope>NUCLEOTIDE SEQUENCE [LARGE SCALE GENOMIC DNA]</scope>
    <source>
        <strain evidence="10">cv. 9930</strain>
    </source>
</reference>
<keyword evidence="10" id="KW-1185">Reference proteome</keyword>
<feature type="signal peptide" evidence="7">
    <location>
        <begin position="1"/>
        <end position="18"/>
    </location>
</feature>
<dbReference type="GO" id="GO:0005886">
    <property type="term" value="C:plasma membrane"/>
    <property type="evidence" value="ECO:0000318"/>
    <property type="project" value="GO_Central"/>
</dbReference>
<dbReference type="Gramene" id="KGN65702">
    <property type="protein sequence ID" value="KGN65702"/>
    <property type="gene ID" value="Csa_1G503390"/>
</dbReference>
<dbReference type="InterPro" id="IPR049453">
    <property type="entry name" value="Memb_transporter_dom"/>
</dbReference>
<evidence type="ECO:0000256" key="5">
    <source>
        <dbReference type="ARBA" id="ARBA00023136"/>
    </source>
</evidence>
<feature type="transmembrane region" description="Helical" evidence="6">
    <location>
        <begin position="37"/>
        <end position="56"/>
    </location>
</feature>
<evidence type="ECO:0000256" key="3">
    <source>
        <dbReference type="ARBA" id="ARBA00022692"/>
    </source>
</evidence>
<evidence type="ECO:0000256" key="7">
    <source>
        <dbReference type="SAM" id="SignalP"/>
    </source>
</evidence>
<feature type="transmembrane region" description="Helical" evidence="6">
    <location>
        <begin position="516"/>
        <end position="537"/>
    </location>
</feature>
<keyword evidence="4 6" id="KW-1133">Transmembrane helix</keyword>
<keyword evidence="3 6" id="KW-0812">Transmembrane</keyword>
<evidence type="ECO:0000256" key="4">
    <source>
        <dbReference type="ARBA" id="ARBA00022989"/>
    </source>
</evidence>
<comment type="subcellular location">
    <subcellularLocation>
        <location evidence="1">Cell membrane</location>
        <topology evidence="1">Multi-pass membrane protein</topology>
    </subcellularLocation>
</comment>
<reference evidence="9 10" key="4">
    <citation type="journal article" date="2011" name="BMC Genomics">
        <title>RNA-Seq improves annotation of protein-coding genes in the cucumber genome.</title>
        <authorList>
            <person name="Li Z."/>
            <person name="Zhang Z."/>
            <person name="Yan P."/>
            <person name="Huang S."/>
            <person name="Fei Z."/>
            <person name="Lin K."/>
        </authorList>
    </citation>
    <scope>NUCLEOTIDE SEQUENCE [LARGE SCALE GENOMIC DNA]</scope>
    <source>
        <strain evidence="10">cv. 9930</strain>
    </source>
</reference>
<dbReference type="eggNOG" id="ENOG502QSR1">
    <property type="taxonomic scope" value="Eukaryota"/>
</dbReference>
<feature type="transmembrane region" description="Helical" evidence="6">
    <location>
        <begin position="144"/>
        <end position="165"/>
    </location>
</feature>
<dbReference type="PANTHER" id="PTHR30509">
    <property type="entry name" value="P-HYDROXYBENZOIC ACID EFFLUX PUMP SUBUNIT-RELATED"/>
    <property type="match status" value="1"/>
</dbReference>
<proteinExistence type="predicted"/>
<evidence type="ECO:0000256" key="2">
    <source>
        <dbReference type="ARBA" id="ARBA00022475"/>
    </source>
</evidence>
<evidence type="ECO:0000256" key="6">
    <source>
        <dbReference type="SAM" id="Phobius"/>
    </source>
</evidence>
<dbReference type="PANTHER" id="PTHR30509:SF9">
    <property type="entry name" value="MULTIDRUG RESISTANCE PROTEIN MDTO"/>
    <property type="match status" value="1"/>
</dbReference>
<evidence type="ECO:0000259" key="8">
    <source>
        <dbReference type="Pfam" id="PF13515"/>
    </source>
</evidence>
<gene>
    <name evidence="9" type="ORF">Csa_1G503390</name>
</gene>
<dbReference type="AlphaFoldDB" id="A0A0A0LXZ7"/>
<organism evidence="9 10">
    <name type="scientific">Cucumis sativus</name>
    <name type="common">Cucumber</name>
    <dbReference type="NCBI Taxonomy" id="3659"/>
    <lineage>
        <taxon>Eukaryota</taxon>
        <taxon>Viridiplantae</taxon>
        <taxon>Streptophyta</taxon>
        <taxon>Embryophyta</taxon>
        <taxon>Tracheophyta</taxon>
        <taxon>Spermatophyta</taxon>
        <taxon>Magnoliopsida</taxon>
        <taxon>eudicotyledons</taxon>
        <taxon>Gunneridae</taxon>
        <taxon>Pentapetalae</taxon>
        <taxon>rosids</taxon>
        <taxon>fabids</taxon>
        <taxon>Cucurbitales</taxon>
        <taxon>Cucurbitaceae</taxon>
        <taxon>Benincaseae</taxon>
        <taxon>Cucumis</taxon>
    </lineage>
</organism>
<dbReference type="STRING" id="3659.A0A0A0LXZ7"/>